<feature type="domain" description="HMG box" evidence="5">
    <location>
        <begin position="78"/>
        <end position="147"/>
    </location>
</feature>
<evidence type="ECO:0000313" key="7">
    <source>
        <dbReference type="Proteomes" id="UP000027073"/>
    </source>
</evidence>
<dbReference type="PROSITE" id="PS50118">
    <property type="entry name" value="HMG_BOX_2"/>
    <property type="match status" value="1"/>
</dbReference>
<evidence type="ECO:0000313" key="6">
    <source>
        <dbReference type="EMBL" id="KDQ30274.1"/>
    </source>
</evidence>
<dbReference type="OrthoDB" id="6247875at2759"/>
<feature type="DNA-binding region" description="HMG box" evidence="3">
    <location>
        <begin position="78"/>
        <end position="147"/>
    </location>
</feature>
<dbReference type="GO" id="GO:0000978">
    <property type="term" value="F:RNA polymerase II cis-regulatory region sequence-specific DNA binding"/>
    <property type="evidence" value="ECO:0007669"/>
    <property type="project" value="TreeGrafter"/>
</dbReference>
<evidence type="ECO:0000256" key="3">
    <source>
        <dbReference type="PROSITE-ProRule" id="PRU00267"/>
    </source>
</evidence>
<dbReference type="GO" id="GO:0005634">
    <property type="term" value="C:nucleus"/>
    <property type="evidence" value="ECO:0007669"/>
    <property type="project" value="UniProtKB-UniRule"/>
</dbReference>
<keyword evidence="2 3" id="KW-0539">Nucleus</keyword>
<proteinExistence type="predicted"/>
<dbReference type="Proteomes" id="UP000027073">
    <property type="component" value="Unassembled WGS sequence"/>
</dbReference>
<feature type="compositionally biased region" description="Polar residues" evidence="4">
    <location>
        <begin position="1"/>
        <end position="15"/>
    </location>
</feature>
<feature type="compositionally biased region" description="Low complexity" evidence="4">
    <location>
        <begin position="16"/>
        <end position="57"/>
    </location>
</feature>
<feature type="compositionally biased region" description="Low complexity" evidence="4">
    <location>
        <begin position="332"/>
        <end position="352"/>
    </location>
</feature>
<feature type="region of interest" description="Disordered" evidence="4">
    <location>
        <begin position="205"/>
        <end position="226"/>
    </location>
</feature>
<feature type="region of interest" description="Disordered" evidence="4">
    <location>
        <begin position="1"/>
        <end position="83"/>
    </location>
</feature>
<dbReference type="GO" id="GO:0000981">
    <property type="term" value="F:DNA-binding transcription factor activity, RNA polymerase II-specific"/>
    <property type="evidence" value="ECO:0007669"/>
    <property type="project" value="TreeGrafter"/>
</dbReference>
<dbReference type="SMART" id="SM00398">
    <property type="entry name" value="HMG"/>
    <property type="match status" value="1"/>
</dbReference>
<dbReference type="VEuPathDB" id="FungiDB:PLEOSDRAFT_1081807"/>
<name>A0A067NQQ9_PLEO1</name>
<dbReference type="InterPro" id="IPR036910">
    <property type="entry name" value="HMG_box_dom_sf"/>
</dbReference>
<dbReference type="CDD" id="cd01389">
    <property type="entry name" value="HMG-box_ROX1-like"/>
    <property type="match status" value="1"/>
</dbReference>
<evidence type="ECO:0000256" key="2">
    <source>
        <dbReference type="ARBA" id="ARBA00023242"/>
    </source>
</evidence>
<keyword evidence="1 3" id="KW-0238">DNA-binding</keyword>
<evidence type="ECO:0000259" key="5">
    <source>
        <dbReference type="PROSITE" id="PS50118"/>
    </source>
</evidence>
<dbReference type="PANTHER" id="PTHR45789">
    <property type="entry name" value="FI18025P1"/>
    <property type="match status" value="1"/>
</dbReference>
<dbReference type="InterPro" id="IPR051356">
    <property type="entry name" value="SOX/SOX-like_TF"/>
</dbReference>
<accession>A0A067NQQ9</accession>
<dbReference type="Pfam" id="PF00505">
    <property type="entry name" value="HMG_box"/>
    <property type="match status" value="1"/>
</dbReference>
<protein>
    <recommendedName>
        <fullName evidence="5">HMG box domain-containing protein</fullName>
    </recommendedName>
</protein>
<reference evidence="7" key="1">
    <citation type="journal article" date="2014" name="Proc. Natl. Acad. Sci. U.S.A.">
        <title>Extensive sampling of basidiomycete genomes demonstrates inadequacy of the white-rot/brown-rot paradigm for wood decay fungi.</title>
        <authorList>
            <person name="Riley R."/>
            <person name="Salamov A.A."/>
            <person name="Brown D.W."/>
            <person name="Nagy L.G."/>
            <person name="Floudas D."/>
            <person name="Held B.W."/>
            <person name="Levasseur A."/>
            <person name="Lombard V."/>
            <person name="Morin E."/>
            <person name="Otillar R."/>
            <person name="Lindquist E.A."/>
            <person name="Sun H."/>
            <person name="LaButti K.M."/>
            <person name="Schmutz J."/>
            <person name="Jabbour D."/>
            <person name="Luo H."/>
            <person name="Baker S.E."/>
            <person name="Pisabarro A.G."/>
            <person name="Walton J.D."/>
            <person name="Blanchette R.A."/>
            <person name="Henrissat B."/>
            <person name="Martin F."/>
            <person name="Cullen D."/>
            <person name="Hibbett D.S."/>
            <person name="Grigoriev I.V."/>
        </authorList>
    </citation>
    <scope>NUCLEOTIDE SEQUENCE [LARGE SCALE GENOMIC DNA]</scope>
    <source>
        <strain evidence="7">PC15</strain>
    </source>
</reference>
<dbReference type="HOGENOM" id="CLU_619812_0_0_1"/>
<gene>
    <name evidence="6" type="ORF">PLEOSDRAFT_1081807</name>
</gene>
<dbReference type="SUPFAM" id="SSF47095">
    <property type="entry name" value="HMG-box"/>
    <property type="match status" value="1"/>
</dbReference>
<dbReference type="Gene3D" id="1.10.30.10">
    <property type="entry name" value="High mobility group box domain"/>
    <property type="match status" value="1"/>
</dbReference>
<dbReference type="SMR" id="A0A067NQQ9"/>
<dbReference type="InParanoid" id="A0A067NQQ9"/>
<evidence type="ECO:0000256" key="1">
    <source>
        <dbReference type="ARBA" id="ARBA00023125"/>
    </source>
</evidence>
<dbReference type="AlphaFoldDB" id="A0A067NQQ9"/>
<sequence>MSDMLPNNHTAQNTYPQPSSGSPWSPQDQYLWTLSPQSIADSPSPSSALSTASSLGSPEREARPLKPKGGRSRSPGHIPRPRNSFMIYRSHCLEQKKIDLDVEHDHRIISRIIANLWNTMPAEEKAEWIAKARAEKAAHALKYPDYRYNPKSRKGKDAPVKRKVKRNGEKDLYRATKLAELITAGKTGSELAVAAKQLELIAASPSEDAPATEQRQETEVPPSPSLLLHANTPYVWHTESPPSPPKPLLLSQDEPLSHGFHIEPFPTCSSFDSYGRSLEFSAPSDIYGTDTGVYRFDLPTSMQSAHPTQDNSLLELSNFPSLHLGAPSERASPLQSTSSTPSSTTSSSLSPPSYSPLPPLPYPFLLPPAGYPDIHLSPVHTSTSAFMTQPLHISNFRGYRGYASWSLEQWIQVYPSLFVEHEGWTFVDWVGMYPDLFAGPLY</sequence>
<dbReference type="PANTHER" id="PTHR45789:SF2">
    <property type="entry name" value="FI18025P1"/>
    <property type="match status" value="1"/>
</dbReference>
<evidence type="ECO:0000256" key="4">
    <source>
        <dbReference type="SAM" id="MobiDB-lite"/>
    </source>
</evidence>
<dbReference type="EMBL" id="KL198006">
    <property type="protein sequence ID" value="KDQ30274.1"/>
    <property type="molecule type" value="Genomic_DNA"/>
</dbReference>
<organism evidence="6 7">
    <name type="scientific">Pleurotus ostreatus (strain PC15)</name>
    <name type="common">Oyster mushroom</name>
    <dbReference type="NCBI Taxonomy" id="1137138"/>
    <lineage>
        <taxon>Eukaryota</taxon>
        <taxon>Fungi</taxon>
        <taxon>Dikarya</taxon>
        <taxon>Basidiomycota</taxon>
        <taxon>Agaricomycotina</taxon>
        <taxon>Agaricomycetes</taxon>
        <taxon>Agaricomycetidae</taxon>
        <taxon>Agaricales</taxon>
        <taxon>Pleurotineae</taxon>
        <taxon>Pleurotaceae</taxon>
        <taxon>Pleurotus</taxon>
    </lineage>
</organism>
<dbReference type="STRING" id="1137138.A0A067NQQ9"/>
<dbReference type="InterPro" id="IPR009071">
    <property type="entry name" value="HMG_box_dom"/>
</dbReference>
<feature type="region of interest" description="Disordered" evidence="4">
    <location>
        <begin position="327"/>
        <end position="354"/>
    </location>
</feature>